<dbReference type="Pfam" id="PF13761">
    <property type="entry name" value="DUF4166"/>
    <property type="match status" value="1"/>
</dbReference>
<evidence type="ECO:0000256" key="1">
    <source>
        <dbReference type="SAM" id="MobiDB-lite"/>
    </source>
</evidence>
<dbReference type="PANTHER" id="PTHR43796">
    <property type="entry name" value="CARBOXYNORSPERMIDINE SYNTHASE"/>
    <property type="match status" value="1"/>
</dbReference>
<gene>
    <name evidence="4" type="ORF">ABID26_006135</name>
</gene>
<dbReference type="InterPro" id="IPR025311">
    <property type="entry name" value="DUF4166"/>
</dbReference>
<evidence type="ECO:0000313" key="4">
    <source>
        <dbReference type="EMBL" id="MET3596713.1"/>
    </source>
</evidence>
<dbReference type="PANTHER" id="PTHR43796:SF2">
    <property type="entry name" value="CARBOXYNORSPERMIDINE SYNTHASE"/>
    <property type="match status" value="1"/>
</dbReference>
<evidence type="ECO:0000259" key="2">
    <source>
        <dbReference type="Pfam" id="PF03435"/>
    </source>
</evidence>
<evidence type="ECO:0000313" key="5">
    <source>
        <dbReference type="Proteomes" id="UP001549036"/>
    </source>
</evidence>
<comment type="caution">
    <text evidence="4">The sequence shown here is derived from an EMBL/GenBank/DDBJ whole genome shotgun (WGS) entry which is preliminary data.</text>
</comment>
<dbReference type="InterPro" id="IPR005097">
    <property type="entry name" value="Sacchrp_dh_NADP-bd"/>
</dbReference>
<dbReference type="SUPFAM" id="SSF51735">
    <property type="entry name" value="NAD(P)-binding Rossmann-fold domains"/>
    <property type="match status" value="1"/>
</dbReference>
<dbReference type="Proteomes" id="UP001549036">
    <property type="component" value="Unassembled WGS sequence"/>
</dbReference>
<dbReference type="EMBL" id="JBEPLM010000017">
    <property type="protein sequence ID" value="MET3596713.1"/>
    <property type="molecule type" value="Genomic_DNA"/>
</dbReference>
<dbReference type="Gene3D" id="3.40.50.720">
    <property type="entry name" value="NAD(P)-binding Rossmann-like Domain"/>
    <property type="match status" value="1"/>
</dbReference>
<feature type="domain" description="DUF4166" evidence="3">
    <location>
        <begin position="394"/>
        <end position="551"/>
    </location>
</feature>
<dbReference type="Pfam" id="PF03435">
    <property type="entry name" value="Sacchrp_dh_NADP"/>
    <property type="match status" value="1"/>
</dbReference>
<accession>A0ABV2I1I7</accession>
<sequence>MRLLIVGGYGTFGGRIVQLLETEPRLTLIVAGRSPGKAKAYCEGRDRARARLVPALFDRDGDLATQLAALAPDILVDASGPFQAYGEGRYRLIEACMAERINYLDLADGSDFVAGVASFDAAAREAGVFVLSGVSSFPVLTAAVVRRLSSEMARVESIRGGIAPSPFAGVGENVIRAIASYAGQPVQLVRGGRPAEGRPFTEQMRYTIAPPGRLPLKKTLFSLVDVPDLRALAALWPEAKTVWMGAGPVPEVLHRALIGLAWLVRAGPIPTLSPLAPLMHWATNRLAWGEHRGGMFVEVEGADEAGGPIKRSWHLLAEGDDGPLIPSMAVAALVGKALDGRTPLPGARAAVRDVELEDYEALFAGKTIYIGFRDDTDKGKALYPDLLGDAWKGLPAAIRAMHEGAAMADGRASVERGSGILSRLAARVAGFPPGAADVPVKVRFVTGGQGETWTRTFGAHSFSSRQFAGRGRSQRLLAERFGPLTFAMALVAEENRLSLVLRRWSFLGLPLPMWLCPRSTSYETVEDGRFRFHVDISHPLAGLIVRYRGWLVPSQDSSTVVSPAALPSSRQPLAVHSVQPSPVAPDAASTRRG</sequence>
<feature type="region of interest" description="Disordered" evidence="1">
    <location>
        <begin position="570"/>
        <end position="593"/>
    </location>
</feature>
<proteinExistence type="predicted"/>
<evidence type="ECO:0008006" key="6">
    <source>
        <dbReference type="Google" id="ProtNLM"/>
    </source>
</evidence>
<name>A0ABV2I1I7_9HYPH</name>
<reference evidence="4 5" key="1">
    <citation type="submission" date="2024-06" db="EMBL/GenBank/DDBJ databases">
        <title>Genomic Encyclopedia of Type Strains, Phase IV (KMG-IV): sequencing the most valuable type-strain genomes for metagenomic binning, comparative biology and taxonomic classification.</title>
        <authorList>
            <person name="Goeker M."/>
        </authorList>
    </citation>
    <scope>NUCLEOTIDE SEQUENCE [LARGE SCALE GENOMIC DNA]</scope>
    <source>
        <strain evidence="4 5">DSM 29846</strain>
    </source>
</reference>
<dbReference type="InterPro" id="IPR036291">
    <property type="entry name" value="NAD(P)-bd_dom_sf"/>
</dbReference>
<organism evidence="4 5">
    <name type="scientific">Mesorhizobium shonense</name>
    <dbReference type="NCBI Taxonomy" id="1209948"/>
    <lineage>
        <taxon>Bacteria</taxon>
        <taxon>Pseudomonadati</taxon>
        <taxon>Pseudomonadota</taxon>
        <taxon>Alphaproteobacteria</taxon>
        <taxon>Hyphomicrobiales</taxon>
        <taxon>Phyllobacteriaceae</taxon>
        <taxon>Mesorhizobium</taxon>
    </lineage>
</organism>
<feature type="domain" description="Saccharopine dehydrogenase NADP binding" evidence="2">
    <location>
        <begin position="4"/>
        <end position="128"/>
    </location>
</feature>
<protein>
    <recommendedName>
        <fullName evidence="6">DUF4166 domain-containing protein</fullName>
    </recommendedName>
</protein>
<keyword evidence="5" id="KW-1185">Reference proteome</keyword>
<evidence type="ECO:0000259" key="3">
    <source>
        <dbReference type="Pfam" id="PF13761"/>
    </source>
</evidence>